<name>A0A6C2YNR2_9BACT</name>
<dbReference type="AlphaFoldDB" id="A0A6C2YNR2"/>
<dbReference type="RefSeq" id="WP_162658122.1">
    <property type="nucleotide sequence ID" value="NZ_LR593887.1"/>
</dbReference>
<organism evidence="2">
    <name type="scientific">Tuwongella immobilis</name>
    <dbReference type="NCBI Taxonomy" id="692036"/>
    <lineage>
        <taxon>Bacteria</taxon>
        <taxon>Pseudomonadati</taxon>
        <taxon>Planctomycetota</taxon>
        <taxon>Planctomycetia</taxon>
        <taxon>Gemmatales</taxon>
        <taxon>Gemmataceae</taxon>
        <taxon>Tuwongella</taxon>
    </lineage>
</organism>
<dbReference type="EMBL" id="LR586016">
    <property type="protein sequence ID" value="VIP03007.1"/>
    <property type="molecule type" value="Genomic_DNA"/>
</dbReference>
<evidence type="ECO:0008006" key="4">
    <source>
        <dbReference type="Google" id="ProtNLM"/>
    </source>
</evidence>
<keyword evidence="3" id="KW-1185">Reference proteome</keyword>
<keyword evidence="1" id="KW-1133">Transmembrane helix</keyword>
<feature type="transmembrane region" description="Helical" evidence="1">
    <location>
        <begin position="10"/>
        <end position="29"/>
    </location>
</feature>
<keyword evidence="1" id="KW-0472">Membrane</keyword>
<dbReference type="KEGG" id="tim:GMBLW1_09530"/>
<dbReference type="InParanoid" id="A0A6C2YNR2"/>
<accession>A0A6C2YNR2</accession>
<gene>
    <name evidence="2" type="ORF">GMBLW1_09530</name>
</gene>
<sequence>MPRWLADPSFLTYCVLVLAVLLGGVRLLLKQNRSALLLFAGCLVALVGLFLVDTFWDSGRERANSQVQAMAEATRQKRYSEILPRLTADFRVRSIGKNQLANRFQQIDTTYGWEGAEVWDFDRSEVKYITDDRVEIGFMSKAKGYNALFYCRSTFQREADGDWRMQTLELYHPLNRTNAPPVDVPGLGR</sequence>
<evidence type="ECO:0000313" key="3">
    <source>
        <dbReference type="Proteomes" id="UP000464378"/>
    </source>
</evidence>
<keyword evidence="1" id="KW-0812">Transmembrane</keyword>
<evidence type="ECO:0000256" key="1">
    <source>
        <dbReference type="SAM" id="Phobius"/>
    </source>
</evidence>
<reference evidence="2" key="1">
    <citation type="submission" date="2019-04" db="EMBL/GenBank/DDBJ databases">
        <authorList>
            <consortium name="Science for Life Laboratories"/>
        </authorList>
    </citation>
    <scope>NUCLEOTIDE SEQUENCE</scope>
    <source>
        <strain evidence="2">MBLW1</strain>
    </source>
</reference>
<protein>
    <recommendedName>
        <fullName evidence="4">DUF4440 domain-containing protein</fullName>
    </recommendedName>
</protein>
<feature type="transmembrane region" description="Helical" evidence="1">
    <location>
        <begin position="35"/>
        <end position="56"/>
    </location>
</feature>
<proteinExistence type="predicted"/>
<evidence type="ECO:0000313" key="2">
    <source>
        <dbReference type="EMBL" id="VIP03007.1"/>
    </source>
</evidence>
<dbReference type="Proteomes" id="UP000464378">
    <property type="component" value="Chromosome"/>
</dbReference>
<dbReference type="EMBL" id="LR593887">
    <property type="protein sequence ID" value="VTS03108.1"/>
    <property type="molecule type" value="Genomic_DNA"/>
</dbReference>